<dbReference type="OrthoDB" id="1281073at2"/>
<dbReference type="SUPFAM" id="SSF49899">
    <property type="entry name" value="Concanavalin A-like lectins/glucanases"/>
    <property type="match status" value="1"/>
</dbReference>
<evidence type="ECO:0000259" key="2">
    <source>
        <dbReference type="PROSITE" id="PS50853"/>
    </source>
</evidence>
<keyword evidence="1" id="KW-0732">Signal</keyword>
<dbReference type="GO" id="GO:0004553">
    <property type="term" value="F:hydrolase activity, hydrolyzing O-glycosyl compounds"/>
    <property type="evidence" value="ECO:0007669"/>
    <property type="project" value="UniProtKB-ARBA"/>
</dbReference>
<feature type="chain" id="PRO_5019129698" evidence="1">
    <location>
        <begin position="24"/>
        <end position="945"/>
    </location>
</feature>
<dbReference type="CDD" id="cd00063">
    <property type="entry name" value="FN3"/>
    <property type="match status" value="1"/>
</dbReference>
<dbReference type="PROSITE" id="PS50853">
    <property type="entry name" value="FN3"/>
    <property type="match status" value="1"/>
</dbReference>
<proteinExistence type="predicted"/>
<evidence type="ECO:0000313" key="3">
    <source>
        <dbReference type="EMBL" id="RKD91818.1"/>
    </source>
</evidence>
<evidence type="ECO:0000256" key="1">
    <source>
        <dbReference type="SAM" id="SignalP"/>
    </source>
</evidence>
<dbReference type="SUPFAM" id="SSF50370">
    <property type="entry name" value="Ricin B-like lectins"/>
    <property type="match status" value="1"/>
</dbReference>
<dbReference type="InterPro" id="IPR013320">
    <property type="entry name" value="ConA-like_dom_sf"/>
</dbReference>
<dbReference type="Proteomes" id="UP000283387">
    <property type="component" value="Unassembled WGS sequence"/>
</dbReference>
<dbReference type="InterPro" id="IPR035992">
    <property type="entry name" value="Ricin_B-like_lectins"/>
</dbReference>
<comment type="caution">
    <text evidence="3">The sequence shown here is derived from an EMBL/GenBank/DDBJ whole genome shotgun (WGS) entry which is preliminary data.</text>
</comment>
<evidence type="ECO:0000313" key="4">
    <source>
        <dbReference type="Proteomes" id="UP000283387"/>
    </source>
</evidence>
<dbReference type="Pfam" id="PF18962">
    <property type="entry name" value="Por_Secre_tail"/>
    <property type="match status" value="1"/>
</dbReference>
<reference evidence="3 4" key="1">
    <citation type="submission" date="2018-09" db="EMBL/GenBank/DDBJ databases">
        <title>Genomic Encyclopedia of Archaeal and Bacterial Type Strains, Phase II (KMG-II): from individual species to whole genera.</title>
        <authorList>
            <person name="Goeker M."/>
        </authorList>
    </citation>
    <scope>NUCLEOTIDE SEQUENCE [LARGE SCALE GENOMIC DNA]</scope>
    <source>
        <strain evidence="3 4">DSM 27148</strain>
    </source>
</reference>
<dbReference type="Gene3D" id="2.60.120.200">
    <property type="match status" value="1"/>
</dbReference>
<dbReference type="Pfam" id="PF14200">
    <property type="entry name" value="RicinB_lectin_2"/>
    <property type="match status" value="2"/>
</dbReference>
<dbReference type="InterPro" id="IPR026444">
    <property type="entry name" value="Secre_tail"/>
</dbReference>
<keyword evidence="4" id="KW-1185">Reference proteome</keyword>
<dbReference type="InterPro" id="IPR003961">
    <property type="entry name" value="FN3_dom"/>
</dbReference>
<protein>
    <submittedName>
        <fullName evidence="3">Putative secreted protein (Por secretion system target)</fullName>
    </submittedName>
</protein>
<dbReference type="Pfam" id="PF13385">
    <property type="entry name" value="Laminin_G_3"/>
    <property type="match status" value="1"/>
</dbReference>
<gene>
    <name evidence="3" type="ORF">BC643_2185</name>
</gene>
<feature type="domain" description="Fibronectin type-III" evidence="2">
    <location>
        <begin position="562"/>
        <end position="656"/>
    </location>
</feature>
<dbReference type="EMBL" id="RAPN01000001">
    <property type="protein sequence ID" value="RKD91818.1"/>
    <property type="molecule type" value="Genomic_DNA"/>
</dbReference>
<dbReference type="RefSeq" id="WP_120273087.1">
    <property type="nucleotide sequence ID" value="NZ_RAPN01000001.1"/>
</dbReference>
<dbReference type="Gene3D" id="2.60.40.10">
    <property type="entry name" value="Immunoglobulins"/>
    <property type="match status" value="1"/>
</dbReference>
<dbReference type="InterPro" id="IPR000772">
    <property type="entry name" value="Ricin_B_lectin"/>
</dbReference>
<feature type="signal peptide" evidence="1">
    <location>
        <begin position="1"/>
        <end position="23"/>
    </location>
</feature>
<dbReference type="SUPFAM" id="SSF49265">
    <property type="entry name" value="Fibronectin type III"/>
    <property type="match status" value="1"/>
</dbReference>
<name>A0A419W8N4_9BACT</name>
<dbReference type="GO" id="GO:0005975">
    <property type="term" value="P:carbohydrate metabolic process"/>
    <property type="evidence" value="ECO:0007669"/>
    <property type="project" value="UniProtKB-ARBA"/>
</dbReference>
<dbReference type="AlphaFoldDB" id="A0A419W8N4"/>
<dbReference type="CDD" id="cd00161">
    <property type="entry name" value="beta-trefoil_Ricin-like"/>
    <property type="match status" value="1"/>
</dbReference>
<organism evidence="3 4">
    <name type="scientific">Mangrovibacterium diazotrophicum</name>
    <dbReference type="NCBI Taxonomy" id="1261403"/>
    <lineage>
        <taxon>Bacteria</taxon>
        <taxon>Pseudomonadati</taxon>
        <taxon>Bacteroidota</taxon>
        <taxon>Bacteroidia</taxon>
        <taxon>Marinilabiliales</taxon>
        <taxon>Prolixibacteraceae</taxon>
        <taxon>Mangrovibacterium</taxon>
    </lineage>
</organism>
<accession>A0A419W8N4</accession>
<dbReference type="SMART" id="SM00060">
    <property type="entry name" value="FN3"/>
    <property type="match status" value="1"/>
</dbReference>
<dbReference type="NCBIfam" id="TIGR04183">
    <property type="entry name" value="Por_Secre_tail"/>
    <property type="match status" value="1"/>
</dbReference>
<sequence length="945" mass="103925">MRKTILLSLILFLLGLGIFSVEAQTASTSDILVTQPIPDRMVNYNLAEVGVEKPIIWGLDLAWLDSVNIIRGTRFMGKDVVDVIRSSFMPTDPIVNGELTGDALTNTNLRINIINTYLNPETQVVLNSDWPKLDPMFDPSNPDQAKNWTELLDVTRAMHVAAGRTVITVSPFNEPDDNGAWKETLQGTIDDFKEIVDSLSNNSNFDNIRISGGNTLNDDNALEWYNYIDPAGLEEGNTHQLAGDFDHYADFYTAVRANGDHATNDELHNVMEAMVGVEYGMQTGIWWGTAEYTRGEFCKASRPGGTRLGYAEHRPNWTAASVYRAPDGKIQAFGGVSERQGVTTTFSFVSKDKAVFYDGYGPQRAYAIELPAGLPGTYQTDLHTNAECVINITWGEDIQPAIDGKYILVNRNSGKVMEAADGASTNGTNVQQNESNGATYQQWYVNPINKRNGGDFSYFNIKGVQSGKQLDISNTSLDNEANAHLWEKGAWWDGRQSLNQVWYLEYAEDGWFYIRNQFSAKCLEVADNGTAAGANIQQNEKNGGANQQWRFLQVDATVDFTAPAAPTNLNATANATSVKLEWTASSDGDVTGYDVLRANSSGGEYNTIARNVDATSCVDNTTVAGVPYFYKIRAVDQSLNRSDYSDEVSATATGENDLVEYLKFDGDAKDNSINLNHAAANGGSFVTGKQGTQAISLDGSADYIQLPEDVANYSEISVAAWIQRASYTVSRHIFNFNLGEDEYMYLSPSVSGQMKFAIKHNGIEQTLTAPQLGLEWAYVVVALGDAGASIYVDGQLTAQSADITIRPSDIGPMMNYIGVNPSNKKFFGGAIDDFRIYNYQLSGTQVTELYNDLTTDVYDMVLEDSDLSVWPNPANDILHINFMEFSKRDYSNLQLLSMSGAVVMNIDIQSSANTDLDVSSLVNGIYLLRLTAIEGTITKKIIIKH</sequence>
<dbReference type="InterPro" id="IPR036116">
    <property type="entry name" value="FN3_sf"/>
</dbReference>
<dbReference type="PROSITE" id="PS50231">
    <property type="entry name" value="RICIN_B_LECTIN"/>
    <property type="match status" value="1"/>
</dbReference>
<dbReference type="InterPro" id="IPR013783">
    <property type="entry name" value="Ig-like_fold"/>
</dbReference>
<dbReference type="Gene3D" id="2.80.10.50">
    <property type="match status" value="2"/>
</dbReference>